<keyword evidence="6" id="KW-1185">Reference proteome</keyword>
<dbReference type="SUPFAM" id="SSF53448">
    <property type="entry name" value="Nucleotide-diphospho-sugar transferases"/>
    <property type="match status" value="1"/>
</dbReference>
<protein>
    <submittedName>
        <fullName evidence="5">Glycosyltransferase</fullName>
    </submittedName>
</protein>
<dbReference type="InterPro" id="IPR029044">
    <property type="entry name" value="Nucleotide-diphossugar_trans"/>
</dbReference>
<keyword evidence="2" id="KW-0328">Glycosyltransferase</keyword>
<dbReference type="InterPro" id="IPR050834">
    <property type="entry name" value="Glycosyltransf_2"/>
</dbReference>
<dbReference type="RefSeq" id="WP_169262395.1">
    <property type="nucleotide sequence ID" value="NZ_WTVQ01000056.1"/>
</dbReference>
<evidence type="ECO:0000313" key="6">
    <source>
        <dbReference type="Proteomes" id="UP000648984"/>
    </source>
</evidence>
<dbReference type="InterPro" id="IPR001173">
    <property type="entry name" value="Glyco_trans_2-like"/>
</dbReference>
<evidence type="ECO:0000259" key="4">
    <source>
        <dbReference type="Pfam" id="PF00535"/>
    </source>
</evidence>
<dbReference type="EMBL" id="WTVQ01000056">
    <property type="protein sequence ID" value="NMG77265.1"/>
    <property type="molecule type" value="Genomic_DNA"/>
</dbReference>
<evidence type="ECO:0000256" key="1">
    <source>
        <dbReference type="ARBA" id="ARBA00006739"/>
    </source>
</evidence>
<keyword evidence="3" id="KW-0808">Transferase</keyword>
<dbReference type="Pfam" id="PF00535">
    <property type="entry name" value="Glycos_transf_2"/>
    <property type="match status" value="1"/>
</dbReference>
<dbReference type="Gene3D" id="3.90.550.10">
    <property type="entry name" value="Spore Coat Polysaccharide Biosynthesis Protein SpsA, Chain A"/>
    <property type="match status" value="1"/>
</dbReference>
<evidence type="ECO:0000256" key="3">
    <source>
        <dbReference type="ARBA" id="ARBA00022679"/>
    </source>
</evidence>
<evidence type="ECO:0000256" key="2">
    <source>
        <dbReference type="ARBA" id="ARBA00022676"/>
    </source>
</evidence>
<feature type="domain" description="Glycosyltransferase 2-like" evidence="4">
    <location>
        <begin position="5"/>
        <end position="132"/>
    </location>
</feature>
<comment type="similarity">
    <text evidence="1">Belongs to the glycosyltransferase 2 family.</text>
</comment>
<gene>
    <name evidence="5" type="ORF">GPA25_21145</name>
</gene>
<evidence type="ECO:0000313" key="5">
    <source>
        <dbReference type="EMBL" id="NMG77265.1"/>
    </source>
</evidence>
<dbReference type="PANTHER" id="PTHR43685">
    <property type="entry name" value="GLYCOSYLTRANSFERASE"/>
    <property type="match status" value="1"/>
</dbReference>
<dbReference type="CDD" id="cd04196">
    <property type="entry name" value="GT_2_like_d"/>
    <property type="match status" value="1"/>
</dbReference>
<sequence>MTTISIALCTCNGERFLPEQLQSFLDQQRQPDELVVCDDASTDRTPSILTTFAENAPFPVRVARNGARLGVAANFAQVISLCSGDYIALSDQDDVWLPQKLAQLERTLEARPEYQGAFSDASLVSDDCAPMGLAMWQSIHFTQADRRQFAAGHATTVLMRQAVVTGATLMIRSRLREVAIPIPAGWMHDEWLALIASTTGGLVPIEDSLVLYRQHADNVIGGRRKGLATKVRAAKDLSRRTYLETEIARFRQLLDRLGAAQVPAPALAPLIAKIAHLERRHSWPTNRFRRWLPVFREWLSGGYHRYSRNWHNLAFDLVAPDERNPEPPR</sequence>
<name>A0ABX1QGZ8_9RHOO</name>
<dbReference type="Proteomes" id="UP000648984">
    <property type="component" value="Unassembled WGS sequence"/>
</dbReference>
<reference evidence="5 6" key="1">
    <citation type="submission" date="2019-12" db="EMBL/GenBank/DDBJ databases">
        <title>Comparative genomics gives insights into the taxonomy of the Azoarcus-Aromatoleum group and reveals separate origins of nif in the plant-associated Azoarcus and non-plant-associated Aromatoleum sub-groups.</title>
        <authorList>
            <person name="Lafos M."/>
            <person name="Maluk M."/>
            <person name="Batista M."/>
            <person name="Junghare M."/>
            <person name="Carmona M."/>
            <person name="Faoro H."/>
            <person name="Cruz L.M."/>
            <person name="Battistoni F."/>
            <person name="De Souza E."/>
            <person name="Pedrosa F."/>
            <person name="Chen W.-M."/>
            <person name="Poole P.S."/>
            <person name="Dixon R.A."/>
            <person name="James E.K."/>
        </authorList>
    </citation>
    <scope>NUCLEOTIDE SEQUENCE [LARGE SCALE GENOMIC DNA]</scope>
    <source>
        <strain evidence="5 6">22Lin</strain>
    </source>
</reference>
<dbReference type="PANTHER" id="PTHR43685:SF5">
    <property type="entry name" value="GLYCOSYLTRANSFERASE EPSE-RELATED"/>
    <property type="match status" value="1"/>
</dbReference>
<comment type="caution">
    <text evidence="5">The sequence shown here is derived from an EMBL/GenBank/DDBJ whole genome shotgun (WGS) entry which is preliminary data.</text>
</comment>
<accession>A0ABX1QGZ8</accession>
<proteinExistence type="inferred from homology"/>
<organism evidence="5 6">
    <name type="scientific">Aromatoleum diolicum</name>
    <dbReference type="NCBI Taxonomy" id="75796"/>
    <lineage>
        <taxon>Bacteria</taxon>
        <taxon>Pseudomonadati</taxon>
        <taxon>Pseudomonadota</taxon>
        <taxon>Betaproteobacteria</taxon>
        <taxon>Rhodocyclales</taxon>
        <taxon>Rhodocyclaceae</taxon>
        <taxon>Aromatoleum</taxon>
    </lineage>
</organism>